<dbReference type="Proteomes" id="UP000816034">
    <property type="component" value="Unassembled WGS sequence"/>
</dbReference>
<evidence type="ECO:0000256" key="1">
    <source>
        <dbReference type="SAM" id="MobiDB-lite"/>
    </source>
</evidence>
<proteinExistence type="predicted"/>
<feature type="compositionally biased region" description="Basic and acidic residues" evidence="1">
    <location>
        <begin position="278"/>
        <end position="292"/>
    </location>
</feature>
<dbReference type="RefSeq" id="XP_044546957.1">
    <property type="nucleotide sequence ID" value="XM_044696107.1"/>
</dbReference>
<keyword evidence="3" id="KW-1185">Reference proteome</keyword>
<protein>
    <submittedName>
        <fullName evidence="2">Uncharacterized protein</fullName>
    </submittedName>
</protein>
<feature type="compositionally biased region" description="Polar residues" evidence="1">
    <location>
        <begin position="325"/>
        <end position="349"/>
    </location>
</feature>
<feature type="compositionally biased region" description="Low complexity" evidence="1">
    <location>
        <begin position="1"/>
        <end position="25"/>
    </location>
</feature>
<feature type="region of interest" description="Disordered" evidence="1">
    <location>
        <begin position="1"/>
        <end position="29"/>
    </location>
</feature>
<feature type="region of interest" description="Disordered" evidence="1">
    <location>
        <begin position="325"/>
        <end position="359"/>
    </location>
</feature>
<feature type="region of interest" description="Disordered" evidence="1">
    <location>
        <begin position="398"/>
        <end position="428"/>
    </location>
</feature>
<dbReference type="EMBL" id="PYSW02000027">
    <property type="protein sequence ID" value="KAG2381277.1"/>
    <property type="molecule type" value="Genomic_DNA"/>
</dbReference>
<comment type="caution">
    <text evidence="2">The sequence shown here is derived from an EMBL/GenBank/DDBJ whole genome shotgun (WGS) entry which is preliminary data.</text>
</comment>
<feature type="compositionally biased region" description="Acidic residues" evidence="1">
    <location>
        <begin position="254"/>
        <end position="269"/>
    </location>
</feature>
<feature type="compositionally biased region" description="Polar residues" evidence="1">
    <location>
        <begin position="417"/>
        <end position="428"/>
    </location>
</feature>
<evidence type="ECO:0000313" key="3">
    <source>
        <dbReference type="Proteomes" id="UP000816034"/>
    </source>
</evidence>
<feature type="compositionally biased region" description="Low complexity" evidence="1">
    <location>
        <begin position="350"/>
        <end position="359"/>
    </location>
</feature>
<reference evidence="2 3" key="1">
    <citation type="journal article" date="2018" name="BMC Genomics">
        <title>The genome of Naegleria lovaniensis, the basis for a comparative approach to unravel pathogenicity factors of the human pathogenic amoeba N. fowleri.</title>
        <authorList>
            <person name="Liechti N."/>
            <person name="Schurch N."/>
            <person name="Bruggmann R."/>
            <person name="Wittwer M."/>
        </authorList>
    </citation>
    <scope>NUCLEOTIDE SEQUENCE [LARGE SCALE GENOMIC DNA]</scope>
    <source>
        <strain evidence="2 3">ATCC 30569</strain>
    </source>
</reference>
<organism evidence="2 3">
    <name type="scientific">Naegleria lovaniensis</name>
    <name type="common">Amoeba</name>
    <dbReference type="NCBI Taxonomy" id="51637"/>
    <lineage>
        <taxon>Eukaryota</taxon>
        <taxon>Discoba</taxon>
        <taxon>Heterolobosea</taxon>
        <taxon>Tetramitia</taxon>
        <taxon>Eutetramitia</taxon>
        <taxon>Vahlkampfiidae</taxon>
        <taxon>Naegleria</taxon>
    </lineage>
</organism>
<dbReference type="GeneID" id="68098720"/>
<sequence>MARGSSSKSSSSKTKESSSSSATKTDVPLSWNPLRLDQVIIPSQTKPEPSEGADVQVLVKSRQVKGLTTCPSDCLFRTHQYEFVITPSIELLQWAGCKFGYYAMIKLFTNERNSVSHGDGANSEPPHDHDDHWVECFSDDNTPVVLQSFMEDYDQETVWKITMYWPTSSNYKFNSKALFRFEIDVFRANAASRDEMKKVATKISSSFRVLSKPEVYLKGIAKPKKSKSSKTTNSTVTNRQKKNSSKRKKTSQKEEEEEGITSNVEDLDENNNNSNSNHNDDEPPHTKLKTEPPPDLVLESGEAFFSFPASPPLFSSVLRGSVATGTGNTTPQSPILSLRSSSATATGHPTTTSNSSDLNISSLSTCSDFLVPPSQQQQPSSSSQEFFNLFLTPPLSQQQLQTEEMGGDSFFNAELPSLSQSSNNIPSQ</sequence>
<name>A0AA88GMZ3_NAELO</name>
<accession>A0AA88GMZ3</accession>
<feature type="compositionally biased region" description="Low complexity" evidence="1">
    <location>
        <begin position="229"/>
        <end position="238"/>
    </location>
</feature>
<evidence type="ECO:0000313" key="2">
    <source>
        <dbReference type="EMBL" id="KAG2381277.1"/>
    </source>
</evidence>
<gene>
    <name evidence="2" type="ORF">C9374_006266</name>
</gene>
<feature type="compositionally biased region" description="Basic residues" evidence="1">
    <location>
        <begin position="239"/>
        <end position="250"/>
    </location>
</feature>
<feature type="region of interest" description="Disordered" evidence="1">
    <location>
        <begin position="220"/>
        <end position="297"/>
    </location>
</feature>
<dbReference type="AlphaFoldDB" id="A0AA88GMZ3"/>